<organism evidence="10 11">
    <name type="scientific">Alkalimonas mucilaginosa</name>
    <dbReference type="NCBI Taxonomy" id="3057676"/>
    <lineage>
        <taxon>Bacteria</taxon>
        <taxon>Pseudomonadati</taxon>
        <taxon>Pseudomonadota</taxon>
        <taxon>Gammaproteobacteria</taxon>
        <taxon>Alkalimonas</taxon>
    </lineage>
</organism>
<evidence type="ECO:0000256" key="1">
    <source>
        <dbReference type="ARBA" id="ARBA00005008"/>
    </source>
</evidence>
<keyword evidence="11" id="KW-1185">Reference proteome</keyword>
<comment type="pathway">
    <text evidence="1 8">Secondary metabolite metabolism; methylglyoxal degradation; (R)-lactate from methylglyoxal: step 1/2.</text>
</comment>
<keyword evidence="5 8" id="KW-0479">Metal-binding</keyword>
<feature type="domain" description="VOC" evidence="9">
    <location>
        <begin position="2"/>
        <end position="126"/>
    </location>
</feature>
<dbReference type="InterPro" id="IPR004360">
    <property type="entry name" value="Glyas_Fos-R_dOase_dom"/>
</dbReference>
<evidence type="ECO:0000313" key="11">
    <source>
        <dbReference type="Proteomes" id="UP001339167"/>
    </source>
</evidence>
<protein>
    <recommendedName>
        <fullName evidence="3 8">Lactoylglutathione lyase</fullName>
        <ecNumber evidence="3 8">4.4.1.5</ecNumber>
    </recommendedName>
    <alternativeName>
        <fullName evidence="8">Glyoxalase I</fullName>
    </alternativeName>
</protein>
<accession>A0ABU7JL02</accession>
<keyword evidence="6 8" id="KW-0456">Lyase</keyword>
<evidence type="ECO:0000256" key="5">
    <source>
        <dbReference type="ARBA" id="ARBA00022723"/>
    </source>
</evidence>
<dbReference type="PROSITE" id="PS00934">
    <property type="entry name" value="GLYOXALASE_I_1"/>
    <property type="match status" value="1"/>
</dbReference>
<dbReference type="PANTHER" id="PTHR46036">
    <property type="entry name" value="LACTOYLGLUTATHIONE LYASE"/>
    <property type="match status" value="1"/>
</dbReference>
<dbReference type="RefSeq" id="WP_330089107.1">
    <property type="nucleotide sequence ID" value="NZ_JAUGZK010000017.1"/>
</dbReference>
<name>A0ABU7JL02_9GAMM</name>
<evidence type="ECO:0000256" key="8">
    <source>
        <dbReference type="RuleBase" id="RU361179"/>
    </source>
</evidence>
<evidence type="ECO:0000256" key="4">
    <source>
        <dbReference type="ARBA" id="ARBA00022596"/>
    </source>
</evidence>
<proteinExistence type="inferred from homology"/>
<dbReference type="Gene3D" id="3.10.180.10">
    <property type="entry name" value="2,3-Dihydroxybiphenyl 1,2-Dioxygenase, domain 1"/>
    <property type="match status" value="1"/>
</dbReference>
<dbReference type="InterPro" id="IPR037523">
    <property type="entry name" value="VOC_core"/>
</dbReference>
<comment type="caution">
    <text evidence="10">The sequence shown here is derived from an EMBL/GenBank/DDBJ whole genome shotgun (WGS) entry which is preliminary data.</text>
</comment>
<dbReference type="PROSITE" id="PS00935">
    <property type="entry name" value="GLYOXALASE_I_2"/>
    <property type="match status" value="1"/>
</dbReference>
<comment type="cofactor">
    <cofactor evidence="8">
        <name>Ni(2+)</name>
        <dbReference type="ChEBI" id="CHEBI:49786"/>
    </cofactor>
    <text evidence="8">Binds 1 nickel ion per subunit.</text>
</comment>
<dbReference type="NCBIfam" id="TIGR00068">
    <property type="entry name" value="glyox_I"/>
    <property type="match status" value="1"/>
</dbReference>
<dbReference type="PROSITE" id="PS51819">
    <property type="entry name" value="VOC"/>
    <property type="match status" value="1"/>
</dbReference>
<dbReference type="InterPro" id="IPR018146">
    <property type="entry name" value="Glyoxalase_1_CS"/>
</dbReference>
<dbReference type="InterPro" id="IPR004361">
    <property type="entry name" value="Glyoxalase_1"/>
</dbReference>
<evidence type="ECO:0000313" key="10">
    <source>
        <dbReference type="EMBL" id="MEE2025795.1"/>
    </source>
</evidence>
<keyword evidence="4 8" id="KW-0533">Nickel</keyword>
<evidence type="ECO:0000256" key="3">
    <source>
        <dbReference type="ARBA" id="ARBA00012081"/>
    </source>
</evidence>
<dbReference type="EC" id="4.4.1.5" evidence="3 8"/>
<evidence type="ECO:0000256" key="7">
    <source>
        <dbReference type="ARBA" id="ARBA00048273"/>
    </source>
</evidence>
<dbReference type="EMBL" id="JAUGZK010000017">
    <property type="protein sequence ID" value="MEE2025795.1"/>
    <property type="molecule type" value="Genomic_DNA"/>
</dbReference>
<dbReference type="GO" id="GO:0004462">
    <property type="term" value="F:lactoylglutathione lyase activity"/>
    <property type="evidence" value="ECO:0007669"/>
    <property type="project" value="UniProtKB-EC"/>
</dbReference>
<dbReference type="Pfam" id="PF00903">
    <property type="entry name" value="Glyoxalase"/>
    <property type="match status" value="1"/>
</dbReference>
<dbReference type="PANTHER" id="PTHR46036:SF5">
    <property type="entry name" value="LACTOYLGLUTATHIONE LYASE"/>
    <property type="match status" value="1"/>
</dbReference>
<evidence type="ECO:0000259" key="9">
    <source>
        <dbReference type="PROSITE" id="PS51819"/>
    </source>
</evidence>
<comment type="similarity">
    <text evidence="2 8">Belongs to the glyoxalase I family.</text>
</comment>
<comment type="catalytic activity">
    <reaction evidence="7 8">
        <text>(R)-S-lactoylglutathione = methylglyoxal + glutathione</text>
        <dbReference type="Rhea" id="RHEA:19069"/>
        <dbReference type="ChEBI" id="CHEBI:17158"/>
        <dbReference type="ChEBI" id="CHEBI:57474"/>
        <dbReference type="ChEBI" id="CHEBI:57925"/>
        <dbReference type="EC" id="4.4.1.5"/>
    </reaction>
</comment>
<reference evidence="10 11" key="1">
    <citation type="submission" date="2023-06" db="EMBL/GenBank/DDBJ databases">
        <title>Alkalimonas sp., MEB004 an alkaliphilic bacterium isolated from Lonar Lake, India.</title>
        <authorList>
            <person name="Joshi A."/>
            <person name="Thite S."/>
        </authorList>
    </citation>
    <scope>NUCLEOTIDE SEQUENCE [LARGE SCALE GENOMIC DNA]</scope>
    <source>
        <strain evidence="10 11">MEB004</strain>
    </source>
</reference>
<dbReference type="SUPFAM" id="SSF54593">
    <property type="entry name" value="Glyoxalase/Bleomycin resistance protein/Dihydroxybiphenyl dioxygenase"/>
    <property type="match status" value="1"/>
</dbReference>
<gene>
    <name evidence="10" type="primary">gloA</name>
    <name evidence="10" type="ORF">QWF21_16270</name>
</gene>
<evidence type="ECO:0000256" key="6">
    <source>
        <dbReference type="ARBA" id="ARBA00023239"/>
    </source>
</evidence>
<dbReference type="CDD" id="cd16358">
    <property type="entry name" value="GlxI_Ni"/>
    <property type="match status" value="1"/>
</dbReference>
<comment type="function">
    <text evidence="8">Catalyzes the conversion of hemimercaptal, formed from methylglyoxal and glutathione, to S-lactoylglutathione.</text>
</comment>
<dbReference type="Proteomes" id="UP001339167">
    <property type="component" value="Unassembled WGS sequence"/>
</dbReference>
<sequence>MRLLHTMLRVGNLDRSIEFYTQVLGMQLLRQSENTEYKYTLAFVGYGPESEHAVLELTYNWGVDSYDLGNAYGHIALEVDDVYQACDDIRNRGGVISREPGPVKGGKTEIAFVKDPDGYAIELIQKKSKG</sequence>
<dbReference type="InterPro" id="IPR029068">
    <property type="entry name" value="Glyas_Bleomycin-R_OHBP_Dase"/>
</dbReference>
<evidence type="ECO:0000256" key="2">
    <source>
        <dbReference type="ARBA" id="ARBA00010363"/>
    </source>
</evidence>